<dbReference type="InterPro" id="IPR027461">
    <property type="entry name" value="Carboxypeptidase_A_C_sf"/>
</dbReference>
<accession>A0A372LJ87</accession>
<sequence>MAVNLGVLNLLQGLEFIHQLKTVSYLLRSHPLTFDRDLQSLFHLPEVFRPWDGMGLFLKNSGMTEYALDKNISSKRELAGVSVIANVNFSHVHPFAPVPVGVTASVKADRSDVPIKIFSYHYKTHANSINENCMRSYVGLLIEAKATVE</sequence>
<protein>
    <submittedName>
        <fullName evidence="1">Uncharacterized protein</fullName>
    </submittedName>
</protein>
<evidence type="ECO:0000313" key="2">
    <source>
        <dbReference type="Proteomes" id="UP000264541"/>
    </source>
</evidence>
<dbReference type="OrthoDB" id="9807329at2"/>
<evidence type="ECO:0000313" key="1">
    <source>
        <dbReference type="EMBL" id="RFU66452.1"/>
    </source>
</evidence>
<organism evidence="1 2">
    <name type="scientific">Peribacillus saganii</name>
    <dbReference type="NCBI Taxonomy" id="2303992"/>
    <lineage>
        <taxon>Bacteria</taxon>
        <taxon>Bacillati</taxon>
        <taxon>Bacillota</taxon>
        <taxon>Bacilli</taxon>
        <taxon>Bacillales</taxon>
        <taxon>Bacillaceae</taxon>
        <taxon>Peribacillus</taxon>
    </lineage>
</organism>
<dbReference type="Gene3D" id="3.50.30.60">
    <property type="entry name" value="LD-carboxypeptidase A C-terminal domain-like"/>
    <property type="match status" value="1"/>
</dbReference>
<proteinExistence type="predicted"/>
<gene>
    <name evidence="1" type="ORF">D0469_17645</name>
</gene>
<dbReference type="EMBL" id="QVTE01000051">
    <property type="protein sequence ID" value="RFU66452.1"/>
    <property type="molecule type" value="Genomic_DNA"/>
</dbReference>
<name>A0A372LJ87_9BACI</name>
<comment type="caution">
    <text evidence="1">The sequence shown here is derived from an EMBL/GenBank/DDBJ whole genome shotgun (WGS) entry which is preliminary data.</text>
</comment>
<dbReference type="AlphaFoldDB" id="A0A372LJ87"/>
<dbReference type="RefSeq" id="WP_117328036.1">
    <property type="nucleotide sequence ID" value="NZ_QVTE01000051.1"/>
</dbReference>
<dbReference type="Proteomes" id="UP000264541">
    <property type="component" value="Unassembled WGS sequence"/>
</dbReference>
<dbReference type="SUPFAM" id="SSF141986">
    <property type="entry name" value="LD-carboxypeptidase A C-terminal domain-like"/>
    <property type="match status" value="1"/>
</dbReference>
<reference evidence="1 2" key="1">
    <citation type="submission" date="2018-08" db="EMBL/GenBank/DDBJ databases">
        <title>Bacillus chawlae sp. nov., Bacillus glennii sp. nov., and Bacillus saganii sp. nov. Isolated from the Vehicle Assembly Building at Kennedy Space Center where the Viking Spacecraft were Assembled.</title>
        <authorList>
            <person name="Seuylemezian A."/>
            <person name="Vaishampayan P."/>
        </authorList>
    </citation>
    <scope>NUCLEOTIDE SEQUENCE [LARGE SCALE GENOMIC DNA]</scope>
    <source>
        <strain evidence="1 2">V47-23a</strain>
    </source>
</reference>
<keyword evidence="2" id="KW-1185">Reference proteome</keyword>